<name>A0A1E3VGY9_9HYPH</name>
<comment type="similarity">
    <text evidence="1">Belongs to the short-chain dehydrogenases/reductases (SDR) family.</text>
</comment>
<dbReference type="SUPFAM" id="SSF51735">
    <property type="entry name" value="NAD(P)-binding Rossmann-fold domains"/>
    <property type="match status" value="1"/>
</dbReference>
<dbReference type="Gene3D" id="3.40.50.720">
    <property type="entry name" value="NAD(P)-binding Rossmann-like Domain"/>
    <property type="match status" value="1"/>
</dbReference>
<dbReference type="RefSeq" id="WP_069457654.1">
    <property type="nucleotide sequence ID" value="NZ_LYBW01000049.1"/>
</dbReference>
<accession>A0A1E3VGY9</accession>
<evidence type="ECO:0000256" key="2">
    <source>
        <dbReference type="ARBA" id="ARBA00023002"/>
    </source>
</evidence>
<dbReference type="EMBL" id="LYBW01000049">
    <property type="protein sequence ID" value="ODR92136.1"/>
    <property type="molecule type" value="Genomic_DNA"/>
</dbReference>
<reference evidence="5" key="1">
    <citation type="submission" date="2016-05" db="EMBL/GenBank/DDBJ databases">
        <authorList>
            <person name="Li Y."/>
        </authorList>
    </citation>
    <scope>NUCLEOTIDE SEQUENCE [LARGE SCALE GENOMIC DNA]</scope>
    <source>
        <strain evidence="5">YIC4027</strain>
    </source>
</reference>
<feature type="region of interest" description="Disordered" evidence="3">
    <location>
        <begin position="1"/>
        <end position="58"/>
    </location>
</feature>
<dbReference type="PANTHER" id="PTHR48107:SF16">
    <property type="entry name" value="NADPH-DEPENDENT ALDEHYDE REDUCTASE 1, CHLOROPLASTIC"/>
    <property type="match status" value="1"/>
</dbReference>
<dbReference type="GO" id="GO:0016614">
    <property type="term" value="F:oxidoreductase activity, acting on CH-OH group of donors"/>
    <property type="evidence" value="ECO:0007669"/>
    <property type="project" value="UniProtKB-ARBA"/>
</dbReference>
<dbReference type="InterPro" id="IPR002347">
    <property type="entry name" value="SDR_fam"/>
</dbReference>
<dbReference type="Proteomes" id="UP000094342">
    <property type="component" value="Unassembled WGS sequence"/>
</dbReference>
<dbReference type="Pfam" id="PF13561">
    <property type="entry name" value="adh_short_C2"/>
    <property type="match status" value="1"/>
</dbReference>
<dbReference type="NCBIfam" id="NF005214">
    <property type="entry name" value="PRK06701.1"/>
    <property type="match status" value="1"/>
</dbReference>
<dbReference type="AlphaFoldDB" id="A0A1E3VGY9"/>
<evidence type="ECO:0000256" key="1">
    <source>
        <dbReference type="ARBA" id="ARBA00006484"/>
    </source>
</evidence>
<dbReference type="InterPro" id="IPR036291">
    <property type="entry name" value="NAD(P)-bd_dom_sf"/>
</dbReference>
<keyword evidence="2" id="KW-0560">Oxidoreductase</keyword>
<feature type="compositionally biased region" description="Basic and acidic residues" evidence="3">
    <location>
        <begin position="9"/>
        <end position="28"/>
    </location>
</feature>
<evidence type="ECO:0000313" key="4">
    <source>
        <dbReference type="EMBL" id="ODR92136.1"/>
    </source>
</evidence>
<dbReference type="FunFam" id="3.40.50.720:FF:000084">
    <property type="entry name" value="Short-chain dehydrogenase reductase"/>
    <property type="match status" value="1"/>
</dbReference>
<dbReference type="PRINTS" id="PR00081">
    <property type="entry name" value="GDHRDH"/>
</dbReference>
<evidence type="ECO:0000313" key="5">
    <source>
        <dbReference type="Proteomes" id="UP000094342"/>
    </source>
</evidence>
<keyword evidence="5" id="KW-1185">Reference proteome</keyword>
<dbReference type="STRING" id="1752398.A8M32_06810"/>
<dbReference type="PROSITE" id="PS00061">
    <property type="entry name" value="ADH_SHORT"/>
    <property type="match status" value="1"/>
</dbReference>
<dbReference type="PRINTS" id="PR00080">
    <property type="entry name" value="SDRFAMILY"/>
</dbReference>
<evidence type="ECO:0000256" key="3">
    <source>
        <dbReference type="SAM" id="MobiDB-lite"/>
    </source>
</evidence>
<dbReference type="InterPro" id="IPR020904">
    <property type="entry name" value="Sc_DH/Rdtase_CS"/>
</dbReference>
<comment type="caution">
    <text evidence="4">The sequence shown here is derived from an EMBL/GenBank/DDBJ whole genome shotgun (WGS) entry which is preliminary data.</text>
</comment>
<sequence length="318" mass="34304">MKSSATAKKQREIQTEVAAADKKGKPESKGSMQAGARRYPEPPLPKVHQAKPGSEAELPLQPMYDAPFYKGSDKLKDKVALITGGDSGIGRSVAVLFAREGADVAIVHLDETEDASDTRSAVEKESRRCLTIRGDVKDPAFCRRAVEETVKTFGHLDVLVNNAAFQVHTYDIEDLSEEHFDETLKTNLYGYFYMAKAAIPHMPNGSAIINTGSVTGLEGSKDLLDYSMTKGGIHAFTRALSGQLVPKGIRVNAVAPGPVWTPLNPSDKPAEAVEKFGSNTPMKRAAQPEEIAPAYVFLASPHCSSYITGEILPIVGGY</sequence>
<organism evidence="4 5">
    <name type="scientific">Sinorhizobium alkalisoli</name>
    <dbReference type="NCBI Taxonomy" id="1752398"/>
    <lineage>
        <taxon>Bacteria</taxon>
        <taxon>Pseudomonadati</taxon>
        <taxon>Pseudomonadota</taxon>
        <taxon>Alphaproteobacteria</taxon>
        <taxon>Hyphomicrobiales</taxon>
        <taxon>Rhizobiaceae</taxon>
        <taxon>Sinorhizobium/Ensifer group</taxon>
        <taxon>Sinorhizobium</taxon>
    </lineage>
</organism>
<dbReference type="OrthoDB" id="9809287at2"/>
<gene>
    <name evidence="4" type="ORF">A8M32_06810</name>
</gene>
<protein>
    <submittedName>
        <fullName evidence="4">Short-chain dehydrogenase</fullName>
    </submittedName>
</protein>
<dbReference type="PANTHER" id="PTHR48107">
    <property type="entry name" value="NADPH-DEPENDENT ALDEHYDE REDUCTASE-LIKE PROTEIN, CHLOROPLASTIC-RELATED"/>
    <property type="match status" value="1"/>
</dbReference>
<proteinExistence type="inferred from homology"/>